<evidence type="ECO:0000256" key="1">
    <source>
        <dbReference type="SAM" id="Phobius"/>
    </source>
</evidence>
<keyword evidence="1" id="KW-0472">Membrane</keyword>
<evidence type="ECO:0000313" key="2">
    <source>
        <dbReference type="EMBL" id="OGH60937.1"/>
    </source>
</evidence>
<evidence type="ECO:0000313" key="3">
    <source>
        <dbReference type="Proteomes" id="UP000176329"/>
    </source>
</evidence>
<dbReference type="Proteomes" id="UP000176329">
    <property type="component" value="Unassembled WGS sequence"/>
</dbReference>
<evidence type="ECO:0008006" key="4">
    <source>
        <dbReference type="Google" id="ProtNLM"/>
    </source>
</evidence>
<feature type="transmembrane region" description="Helical" evidence="1">
    <location>
        <begin position="75"/>
        <end position="100"/>
    </location>
</feature>
<dbReference type="AlphaFoldDB" id="A0A1F6LNG2"/>
<dbReference type="EMBL" id="MFPV01000049">
    <property type="protein sequence ID" value="OGH60937.1"/>
    <property type="molecule type" value="Genomic_DNA"/>
</dbReference>
<feature type="transmembrane region" description="Helical" evidence="1">
    <location>
        <begin position="132"/>
        <end position="156"/>
    </location>
</feature>
<organism evidence="2 3">
    <name type="scientific">Candidatus Magasanikbacteria bacterium RIFCSPHIGHO2_01_FULL_50_8</name>
    <dbReference type="NCBI Taxonomy" id="1798674"/>
    <lineage>
        <taxon>Bacteria</taxon>
        <taxon>Candidatus Magasanikiibacteriota</taxon>
    </lineage>
</organism>
<feature type="transmembrane region" description="Helical" evidence="1">
    <location>
        <begin position="171"/>
        <end position="200"/>
    </location>
</feature>
<feature type="transmembrane region" description="Helical" evidence="1">
    <location>
        <begin position="21"/>
        <end position="40"/>
    </location>
</feature>
<feature type="transmembrane region" description="Helical" evidence="1">
    <location>
        <begin position="266"/>
        <end position="294"/>
    </location>
</feature>
<name>A0A1F6LNG2_9BACT</name>
<reference evidence="2 3" key="1">
    <citation type="journal article" date="2016" name="Nat. Commun.">
        <title>Thousands of microbial genomes shed light on interconnected biogeochemical processes in an aquifer system.</title>
        <authorList>
            <person name="Anantharaman K."/>
            <person name="Brown C.T."/>
            <person name="Hug L.A."/>
            <person name="Sharon I."/>
            <person name="Castelle C.J."/>
            <person name="Probst A.J."/>
            <person name="Thomas B.C."/>
            <person name="Singh A."/>
            <person name="Wilkins M.J."/>
            <person name="Karaoz U."/>
            <person name="Brodie E.L."/>
            <person name="Williams K.H."/>
            <person name="Hubbard S.S."/>
            <person name="Banfield J.F."/>
        </authorList>
    </citation>
    <scope>NUCLEOTIDE SEQUENCE [LARGE SCALE GENOMIC DNA]</scope>
</reference>
<comment type="caution">
    <text evidence="2">The sequence shown here is derived from an EMBL/GenBank/DDBJ whole genome shotgun (WGS) entry which is preliminary data.</text>
</comment>
<gene>
    <name evidence="2" type="ORF">A2848_00080</name>
</gene>
<protein>
    <recommendedName>
        <fullName evidence="4">Glycerophosphoryl diester phosphodiesterase membrane domain-containing protein</fullName>
    </recommendedName>
</protein>
<proteinExistence type="predicted"/>
<sequence length="325" mass="35954">MSQKLYRHVLRDAWSVTWRHPALWVLGAFALFMGQSQFFYSLGGLFKITSLGKTAAFAAAQSREWFLPVVSPNSWSQAAIGIAISLACVIAVALFTFMVIQSQGAIMSAGDYIFRKRLYSFKAAWHAASAHFWSIVGVLVIKIIAAVVIAAGIYAIQTALDAWPDVWWPKVLFIGGFVALSVIDILVTFVALYATCYVVLEKQRAGAALKHALKMFGRHWLASLEVGVIFLIANVVAAAIAKLVFAILFVPLLYFAVLMRSATGLVAPIVVVNLTILFGAVWFIAAIYTTWFYMSIVVLFDRMQLDEPVSKVIRFVRSMVERRAA</sequence>
<accession>A0A1F6LNG2</accession>
<keyword evidence="1" id="KW-0812">Transmembrane</keyword>
<feature type="transmembrane region" description="Helical" evidence="1">
    <location>
        <begin position="221"/>
        <end position="254"/>
    </location>
</feature>
<keyword evidence="1" id="KW-1133">Transmembrane helix</keyword>